<accession>A0A5B6VWA0</accession>
<reference evidence="3" key="1">
    <citation type="journal article" date="2019" name="Plant Biotechnol. J.">
        <title>Genome sequencing of the Australian wild diploid species Gossypium australe highlights disease resistance and delayed gland morphogenesis.</title>
        <authorList>
            <person name="Cai Y."/>
            <person name="Cai X."/>
            <person name="Wang Q."/>
            <person name="Wang P."/>
            <person name="Zhang Y."/>
            <person name="Cai C."/>
            <person name="Xu Y."/>
            <person name="Wang K."/>
            <person name="Zhou Z."/>
            <person name="Wang C."/>
            <person name="Geng S."/>
            <person name="Li B."/>
            <person name="Dong Q."/>
            <person name="Hou Y."/>
            <person name="Wang H."/>
            <person name="Ai P."/>
            <person name="Liu Z."/>
            <person name="Yi F."/>
            <person name="Sun M."/>
            <person name="An G."/>
            <person name="Cheng J."/>
            <person name="Zhang Y."/>
            <person name="Shi Q."/>
            <person name="Xie Y."/>
            <person name="Shi X."/>
            <person name="Chang Y."/>
            <person name="Huang F."/>
            <person name="Chen Y."/>
            <person name="Hong S."/>
            <person name="Mi L."/>
            <person name="Sun Q."/>
            <person name="Zhang L."/>
            <person name="Zhou B."/>
            <person name="Peng R."/>
            <person name="Zhang X."/>
            <person name="Liu F."/>
        </authorList>
    </citation>
    <scope>NUCLEOTIDE SEQUENCE [LARGE SCALE GENOMIC DNA]</scope>
    <source>
        <strain evidence="3">cv. PA1801</strain>
    </source>
</reference>
<dbReference type="OrthoDB" id="1733657at2759"/>
<evidence type="ECO:0000256" key="1">
    <source>
        <dbReference type="SAM" id="MobiDB-lite"/>
    </source>
</evidence>
<keyword evidence="3" id="KW-1185">Reference proteome</keyword>
<dbReference type="Proteomes" id="UP000325315">
    <property type="component" value="Unassembled WGS sequence"/>
</dbReference>
<dbReference type="Gene3D" id="2.40.70.10">
    <property type="entry name" value="Acid Proteases"/>
    <property type="match status" value="1"/>
</dbReference>
<comment type="caution">
    <text evidence="2">The sequence shown here is derived from an EMBL/GenBank/DDBJ whole genome shotgun (WGS) entry which is preliminary data.</text>
</comment>
<dbReference type="EMBL" id="SMMG02000005">
    <property type="protein sequence ID" value="KAA3473275.1"/>
    <property type="molecule type" value="Genomic_DNA"/>
</dbReference>
<dbReference type="AlphaFoldDB" id="A0A5B6VWA0"/>
<evidence type="ECO:0000313" key="3">
    <source>
        <dbReference type="Proteomes" id="UP000325315"/>
    </source>
</evidence>
<proteinExistence type="predicted"/>
<gene>
    <name evidence="2" type="ORF">EPI10_023669</name>
</gene>
<dbReference type="PANTHER" id="PTHR15503">
    <property type="entry name" value="LDOC1 RELATED"/>
    <property type="match status" value="1"/>
</dbReference>
<organism evidence="2 3">
    <name type="scientific">Gossypium australe</name>
    <dbReference type="NCBI Taxonomy" id="47621"/>
    <lineage>
        <taxon>Eukaryota</taxon>
        <taxon>Viridiplantae</taxon>
        <taxon>Streptophyta</taxon>
        <taxon>Embryophyta</taxon>
        <taxon>Tracheophyta</taxon>
        <taxon>Spermatophyta</taxon>
        <taxon>Magnoliopsida</taxon>
        <taxon>eudicotyledons</taxon>
        <taxon>Gunneridae</taxon>
        <taxon>Pentapetalae</taxon>
        <taxon>rosids</taxon>
        <taxon>malvids</taxon>
        <taxon>Malvales</taxon>
        <taxon>Malvaceae</taxon>
        <taxon>Malvoideae</taxon>
        <taxon>Gossypium</taxon>
    </lineage>
</organism>
<name>A0A5B6VWA0_9ROSI</name>
<dbReference type="Pfam" id="PF08284">
    <property type="entry name" value="RVP_2"/>
    <property type="match status" value="1"/>
</dbReference>
<feature type="region of interest" description="Disordered" evidence="1">
    <location>
        <begin position="21"/>
        <end position="51"/>
    </location>
</feature>
<dbReference type="PANTHER" id="PTHR15503:SF45">
    <property type="entry name" value="RNA-DIRECTED DNA POLYMERASE HOMOLOG"/>
    <property type="match status" value="1"/>
</dbReference>
<protein>
    <submittedName>
        <fullName evidence="2">DNA/RNA polymerases superfamily protein</fullName>
    </submittedName>
</protein>
<dbReference type="InterPro" id="IPR021109">
    <property type="entry name" value="Peptidase_aspartic_dom_sf"/>
</dbReference>
<evidence type="ECO:0000313" key="2">
    <source>
        <dbReference type="EMBL" id="KAA3473275.1"/>
    </source>
</evidence>
<dbReference type="InterPro" id="IPR032567">
    <property type="entry name" value="RTL1-rel"/>
</dbReference>
<sequence>MQTTNQTQGFGQLLLNGHGQGRNGDSGVTTSMTGTVGRGQGAPGRRREDRDSSNFIACTSISYFALIDIGSTHSYVSNMVSDKVGIEIKEIVSDVTIVSLLGQSVVVNKIYRRCPLEIQGEVFLVYLMELPFGEFDLILGMD</sequence>
<feature type="compositionally biased region" description="Low complexity" evidence="1">
    <location>
        <begin position="25"/>
        <end position="35"/>
    </location>
</feature>
<dbReference type="CDD" id="cd00303">
    <property type="entry name" value="retropepsin_like"/>
    <property type="match status" value="1"/>
</dbReference>